<gene>
    <name evidence="1" type="ORF">PBS003_LOCUS8412</name>
</gene>
<dbReference type="Proteomes" id="UP001160483">
    <property type="component" value="Unassembled WGS sequence"/>
</dbReference>
<proteinExistence type="predicted"/>
<sequence length="154" mass="18020">MQPVLQCAMEYDIVTWGDTCRKVRVDVVIPDGYHCIIIRVPVGDNFTLNDEQEHRVDCSTQTPQCLQDDEFVLPPVQGPLLSYERKIRLHKYADNPARSFLGLNLQTHTIENLETLDKAKLLMRKVLCDVSMQKYWKIEWHGCLFKCKLTERRL</sequence>
<name>A0AAU9LB38_9STRA</name>
<accession>A0AAU9LB38</accession>
<dbReference type="EMBL" id="CAKKTJ010000330">
    <property type="protein sequence ID" value="CAH0481809.1"/>
    <property type="molecule type" value="Genomic_DNA"/>
</dbReference>
<evidence type="ECO:0000313" key="1">
    <source>
        <dbReference type="EMBL" id="CAH0481809.1"/>
    </source>
</evidence>
<protein>
    <submittedName>
        <fullName evidence="1">Uncharacterized protein</fullName>
    </submittedName>
</protein>
<dbReference type="AlphaFoldDB" id="A0AAU9LB38"/>
<evidence type="ECO:0000313" key="2">
    <source>
        <dbReference type="Proteomes" id="UP001160483"/>
    </source>
</evidence>
<comment type="caution">
    <text evidence="1">The sequence shown here is derived from an EMBL/GenBank/DDBJ whole genome shotgun (WGS) entry which is preliminary data.</text>
</comment>
<reference evidence="1" key="1">
    <citation type="submission" date="2021-11" db="EMBL/GenBank/DDBJ databases">
        <authorList>
            <person name="Islam A."/>
            <person name="Islam S."/>
            <person name="Flora M.S."/>
            <person name="Rahman M."/>
            <person name="Ziaur R.M."/>
            <person name="Epstein J.H."/>
            <person name="Hassan M."/>
            <person name="Klassen M."/>
            <person name="Woodard K."/>
            <person name="Webb A."/>
            <person name="Webby R.J."/>
            <person name="El Zowalaty M.E."/>
        </authorList>
    </citation>
    <scope>NUCLEOTIDE SEQUENCE</scope>
    <source>
        <strain evidence="1">Pbs3</strain>
    </source>
</reference>
<organism evidence="1 2">
    <name type="scientific">Peronospora belbahrii</name>
    <dbReference type="NCBI Taxonomy" id="622444"/>
    <lineage>
        <taxon>Eukaryota</taxon>
        <taxon>Sar</taxon>
        <taxon>Stramenopiles</taxon>
        <taxon>Oomycota</taxon>
        <taxon>Peronosporomycetes</taxon>
        <taxon>Peronosporales</taxon>
        <taxon>Peronosporaceae</taxon>
        <taxon>Peronospora</taxon>
    </lineage>
</organism>